<dbReference type="GO" id="GO:0004106">
    <property type="term" value="F:chorismate mutase activity"/>
    <property type="evidence" value="ECO:0007669"/>
    <property type="project" value="UniProtKB-UniRule"/>
</dbReference>
<dbReference type="PIRSF" id="PIRSF005965">
    <property type="entry name" value="Chor_mut_AroH"/>
    <property type="match status" value="1"/>
</dbReference>
<evidence type="ECO:0000256" key="1">
    <source>
        <dbReference type="NCBIfam" id="TIGR01796"/>
    </source>
</evidence>
<gene>
    <name evidence="4" type="primary">aroH</name>
    <name evidence="4" type="ORF">E1286_42105</name>
</gene>
<dbReference type="EC" id="5.4.99.5" evidence="1 3"/>
<dbReference type="SUPFAM" id="SSF55298">
    <property type="entry name" value="YjgF-like"/>
    <property type="match status" value="1"/>
</dbReference>
<feature type="binding site" evidence="2">
    <location>
        <position position="106"/>
    </location>
    <ligand>
        <name>prephenate</name>
        <dbReference type="ChEBI" id="CHEBI:29934"/>
    </ligand>
</feature>
<dbReference type="PANTHER" id="PTHR21164:SF0">
    <property type="entry name" value="CHORISMATE MUTASE AROH"/>
    <property type="match status" value="1"/>
</dbReference>
<name>A0A4R4XQ95_9ACTN</name>
<reference evidence="4 5" key="1">
    <citation type="submission" date="2019-03" db="EMBL/GenBank/DDBJ databases">
        <title>Draft genome sequences of novel Actinobacteria.</title>
        <authorList>
            <person name="Sahin N."/>
            <person name="Ay H."/>
            <person name="Saygin H."/>
        </authorList>
    </citation>
    <scope>NUCLEOTIDE SEQUENCE [LARGE SCALE GENOMIC DNA]</scope>
    <source>
        <strain evidence="4 5">CH32</strain>
    </source>
</reference>
<dbReference type="RefSeq" id="WP_132622158.1">
    <property type="nucleotide sequence ID" value="NZ_SMKQ01000255.1"/>
</dbReference>
<dbReference type="CDD" id="cd02185">
    <property type="entry name" value="AroH"/>
    <property type="match status" value="1"/>
</dbReference>
<dbReference type="Gene3D" id="3.30.1330.40">
    <property type="entry name" value="RutC-like"/>
    <property type="match status" value="1"/>
</dbReference>
<dbReference type="InterPro" id="IPR035959">
    <property type="entry name" value="RutC-like_sf"/>
</dbReference>
<keyword evidence="2 3" id="KW-0057">Aromatic amino acid biosynthesis</keyword>
<dbReference type="InterPro" id="IPR008243">
    <property type="entry name" value="Chorismate_mutase_AroH"/>
</dbReference>
<sequence length="119" mass="12940">MVRAIRGAIQVDADDRDAILAGTTELVNAIMERNELTPDAVISVLFTATPDLTAEFPALAARKLGFHEVPLICCTEIGVPGALPRVVRLMAHVETDRPRSEINHVYLRGAVALRQDIAQ</sequence>
<feature type="binding site" evidence="2">
    <location>
        <position position="88"/>
    </location>
    <ligand>
        <name>prephenate</name>
        <dbReference type="ChEBI" id="CHEBI:29934"/>
    </ligand>
</feature>
<evidence type="ECO:0000313" key="5">
    <source>
        <dbReference type="Proteomes" id="UP000295302"/>
    </source>
</evidence>
<dbReference type="EMBL" id="SMKQ01000255">
    <property type="protein sequence ID" value="TDD33521.1"/>
    <property type="molecule type" value="Genomic_DNA"/>
</dbReference>
<protein>
    <recommendedName>
        <fullName evidence="1 3">chorismate mutase</fullName>
        <ecNumber evidence="1 3">5.4.99.5</ecNumber>
    </recommendedName>
</protein>
<keyword evidence="5" id="KW-1185">Reference proteome</keyword>
<feature type="binding site" evidence="2">
    <location>
        <position position="6"/>
    </location>
    <ligand>
        <name>prephenate</name>
        <dbReference type="ChEBI" id="CHEBI:29934"/>
    </ligand>
</feature>
<dbReference type="GO" id="GO:0009073">
    <property type="term" value="P:aromatic amino acid family biosynthetic process"/>
    <property type="evidence" value="ECO:0007669"/>
    <property type="project" value="UniProtKB-UniRule"/>
</dbReference>
<evidence type="ECO:0000256" key="2">
    <source>
        <dbReference type="PIRSR" id="PIRSR005965-1"/>
    </source>
</evidence>
<dbReference type="Proteomes" id="UP000295302">
    <property type="component" value="Unassembled WGS sequence"/>
</dbReference>
<organism evidence="4 5">
    <name type="scientific">Nonomuraea terrae</name>
    <dbReference type="NCBI Taxonomy" id="2530383"/>
    <lineage>
        <taxon>Bacteria</taxon>
        <taxon>Bacillati</taxon>
        <taxon>Actinomycetota</taxon>
        <taxon>Actinomycetes</taxon>
        <taxon>Streptosporangiales</taxon>
        <taxon>Streptosporangiaceae</taxon>
        <taxon>Nonomuraea</taxon>
    </lineage>
</organism>
<dbReference type="Pfam" id="PF07736">
    <property type="entry name" value="CM_1"/>
    <property type="match status" value="1"/>
</dbReference>
<dbReference type="GO" id="GO:0008652">
    <property type="term" value="P:amino acid biosynthetic process"/>
    <property type="evidence" value="ECO:0007669"/>
    <property type="project" value="UniProtKB-UniRule"/>
</dbReference>
<dbReference type="NCBIfam" id="TIGR01796">
    <property type="entry name" value="CM_mono_aroH"/>
    <property type="match status" value="1"/>
</dbReference>
<proteinExistence type="predicted"/>
<dbReference type="PANTHER" id="PTHR21164">
    <property type="entry name" value="CHORISMATE MUTASE"/>
    <property type="match status" value="1"/>
</dbReference>
<keyword evidence="2 3" id="KW-0028">Amino-acid biosynthesis</keyword>
<comment type="caution">
    <text evidence="4">The sequence shown here is derived from an EMBL/GenBank/DDBJ whole genome shotgun (WGS) entry which is preliminary data.</text>
</comment>
<comment type="catalytic activity">
    <reaction evidence="3">
        <text>chorismate = prephenate</text>
        <dbReference type="Rhea" id="RHEA:13897"/>
        <dbReference type="ChEBI" id="CHEBI:29748"/>
        <dbReference type="ChEBI" id="CHEBI:29934"/>
        <dbReference type="EC" id="5.4.99.5"/>
    </reaction>
</comment>
<accession>A0A4R4XQ95</accession>
<evidence type="ECO:0000256" key="3">
    <source>
        <dbReference type="PROSITE-ProRule" id="PRU00514"/>
    </source>
</evidence>
<dbReference type="PROSITE" id="PS51167">
    <property type="entry name" value="CHORISMATE_MUT_1"/>
    <property type="match status" value="1"/>
</dbReference>
<keyword evidence="3 4" id="KW-0413">Isomerase</keyword>
<dbReference type="GO" id="GO:0046417">
    <property type="term" value="P:chorismate metabolic process"/>
    <property type="evidence" value="ECO:0007669"/>
    <property type="project" value="TreeGrafter"/>
</dbReference>
<dbReference type="OrthoDB" id="9802232at2"/>
<evidence type="ECO:0000313" key="4">
    <source>
        <dbReference type="EMBL" id="TDD33521.1"/>
    </source>
</evidence>
<dbReference type="AlphaFoldDB" id="A0A4R4XQ95"/>